<keyword evidence="6" id="KW-0342">GTP-binding</keyword>
<dbReference type="GO" id="GO:0046872">
    <property type="term" value="F:metal ion binding"/>
    <property type="evidence" value="ECO:0007669"/>
    <property type="project" value="UniProtKB-KW"/>
</dbReference>
<sequence length="253" mass="27117">MSGPFSVYGISTGLLVSGDDILDRVISALKNTEAKTIEDGDILLFAESPLSTTEGRNVRLDDITPSAEARRLSEKYDLDPRVAEVVLMESDTIVGGIPGYLLAGKWNLILPNAGVDESNAPNGWVTRLPADPEASARRLREGIMERTGKDAAVIIIDSRTHSMRLGVSGVAIGCSGILPITDERGKPDLYGNKLQVTRRAIADSLASTAELLMGESSEGVPVVLVRGYPYVRSENCTIETISAEEDLFLSLGK</sequence>
<comment type="caution">
    <text evidence="9">The sequence shown here is derived from an EMBL/GenBank/DDBJ whole genome shotgun (WGS) entry which is preliminary data.</text>
</comment>
<reference evidence="9" key="1">
    <citation type="submission" date="2019-08" db="EMBL/GenBank/DDBJ databases">
        <authorList>
            <person name="Kucharzyk K."/>
            <person name="Murdoch R.W."/>
            <person name="Higgins S."/>
            <person name="Loffler F."/>
        </authorList>
    </citation>
    <scope>NUCLEOTIDE SEQUENCE</scope>
</reference>
<feature type="domain" description="Coenzyme F420:L-glutamate ligase-like" evidence="8">
    <location>
        <begin position="9"/>
        <end position="227"/>
    </location>
</feature>
<accession>A0A644U6H6</accession>
<dbReference type="NCBIfam" id="TIGR01916">
    <property type="entry name" value="F420_cofE"/>
    <property type="match status" value="1"/>
</dbReference>
<dbReference type="PANTHER" id="PTHR47917">
    <property type="match status" value="1"/>
</dbReference>
<keyword evidence="2" id="KW-0479">Metal-binding</keyword>
<dbReference type="GO" id="GO:0052618">
    <property type="term" value="F:coenzyme F420-0:L-glutamate ligase activity"/>
    <property type="evidence" value="ECO:0007669"/>
    <property type="project" value="UniProtKB-EC"/>
</dbReference>
<proteinExistence type="predicted"/>
<evidence type="ECO:0000256" key="2">
    <source>
        <dbReference type="ARBA" id="ARBA00022723"/>
    </source>
</evidence>
<gene>
    <name evidence="9" type="primary">fbiB_7</name>
    <name evidence="9" type="ORF">SDC9_20342</name>
</gene>
<dbReference type="SUPFAM" id="SSF144010">
    <property type="entry name" value="CofE-like"/>
    <property type="match status" value="1"/>
</dbReference>
<dbReference type="Gene3D" id="3.30.1330.100">
    <property type="entry name" value="CofE-like"/>
    <property type="match status" value="1"/>
</dbReference>
<name>A0A644U6H6_9ZZZZ</name>
<keyword evidence="4" id="KW-0460">Magnesium</keyword>
<dbReference type="EMBL" id="VSSQ01000081">
    <property type="protein sequence ID" value="MPL74529.1"/>
    <property type="molecule type" value="Genomic_DNA"/>
</dbReference>
<dbReference type="PANTHER" id="PTHR47917:SF2">
    <property type="entry name" value="COENZYME F420:L-GLUTAMATE LIGASE-LIKE DOMAIN-CONTAINING PROTEIN"/>
    <property type="match status" value="1"/>
</dbReference>
<dbReference type="InterPro" id="IPR008225">
    <property type="entry name" value="F420-0_g-glutamyl_ligase"/>
</dbReference>
<organism evidence="9">
    <name type="scientific">bioreactor metagenome</name>
    <dbReference type="NCBI Taxonomy" id="1076179"/>
    <lineage>
        <taxon>unclassified sequences</taxon>
        <taxon>metagenomes</taxon>
        <taxon>ecological metagenomes</taxon>
    </lineage>
</organism>
<dbReference type="GO" id="GO:0005525">
    <property type="term" value="F:GTP binding"/>
    <property type="evidence" value="ECO:0007669"/>
    <property type="project" value="UniProtKB-KW"/>
</dbReference>
<keyword evidence="1 9" id="KW-0436">Ligase</keyword>
<evidence type="ECO:0000256" key="4">
    <source>
        <dbReference type="ARBA" id="ARBA00022842"/>
    </source>
</evidence>
<dbReference type="InterPro" id="IPR002847">
    <property type="entry name" value="F420-0_gamma-glut_ligase-dom"/>
</dbReference>
<keyword evidence="7" id="KW-0464">Manganese</keyword>
<evidence type="ECO:0000256" key="1">
    <source>
        <dbReference type="ARBA" id="ARBA00022598"/>
    </source>
</evidence>
<keyword evidence="5" id="KW-0630">Potassium</keyword>
<dbReference type="Gene3D" id="3.90.1660.10">
    <property type="entry name" value="CofE-like domain"/>
    <property type="match status" value="1"/>
</dbReference>
<evidence type="ECO:0000259" key="8">
    <source>
        <dbReference type="Pfam" id="PF01996"/>
    </source>
</evidence>
<evidence type="ECO:0000256" key="5">
    <source>
        <dbReference type="ARBA" id="ARBA00022958"/>
    </source>
</evidence>
<dbReference type="EC" id="6.3.2.31" evidence="9"/>
<dbReference type="AlphaFoldDB" id="A0A644U6H6"/>
<keyword evidence="3" id="KW-0547">Nucleotide-binding</keyword>
<dbReference type="Pfam" id="PF01996">
    <property type="entry name" value="F420_ligase"/>
    <property type="match status" value="1"/>
</dbReference>
<evidence type="ECO:0000256" key="6">
    <source>
        <dbReference type="ARBA" id="ARBA00023134"/>
    </source>
</evidence>
<protein>
    <submittedName>
        <fullName evidence="9">Coenzyme F420:L-glutamate ligase</fullName>
        <ecNumber evidence="9">6.3.2.31</ecNumber>
    </submittedName>
</protein>
<evidence type="ECO:0000256" key="3">
    <source>
        <dbReference type="ARBA" id="ARBA00022741"/>
    </source>
</evidence>
<evidence type="ECO:0000313" key="9">
    <source>
        <dbReference type="EMBL" id="MPL74529.1"/>
    </source>
</evidence>
<evidence type="ECO:0000256" key="7">
    <source>
        <dbReference type="ARBA" id="ARBA00023211"/>
    </source>
</evidence>